<feature type="signal peptide" evidence="3">
    <location>
        <begin position="1"/>
        <end position="20"/>
    </location>
</feature>
<dbReference type="RefSeq" id="WP_087301044.1">
    <property type="nucleotide sequence ID" value="NZ_NFKP01000009.1"/>
</dbReference>
<sequence>MKKLLFAILLCLSAGLSACASSQPAQGVATTSQMTQPIATDSGLGNNDAGLSSQPSAAPGTTGTLPVTDAFVPSGDLEDILNQYYDTKAEVSALSVDLAILDADFRIGKIESAAFQEQKAALLTQRAEQEFNEEMLEHQAEMMIPYTMPDLANADINELFNQYHEAKVAEDAADLEGSMLMEQYRSGQINREEFVSQMAVLEREADEADRRADILEDTLEMLGFDD</sequence>
<dbReference type="Proteomes" id="UP000196386">
    <property type="component" value="Unassembled WGS sequence"/>
</dbReference>
<gene>
    <name evidence="4" type="ORF">B5F11_09120</name>
</gene>
<dbReference type="PROSITE" id="PS51257">
    <property type="entry name" value="PROKAR_LIPOPROTEIN"/>
    <property type="match status" value="1"/>
</dbReference>
<evidence type="ECO:0000256" key="1">
    <source>
        <dbReference type="SAM" id="Coils"/>
    </source>
</evidence>
<feature type="chain" id="PRO_5038443791" description="SHOCT domain-containing protein" evidence="3">
    <location>
        <begin position="21"/>
        <end position="226"/>
    </location>
</feature>
<organism evidence="4 5">
    <name type="scientific">Anaerotruncus colihominis</name>
    <dbReference type="NCBI Taxonomy" id="169435"/>
    <lineage>
        <taxon>Bacteria</taxon>
        <taxon>Bacillati</taxon>
        <taxon>Bacillota</taxon>
        <taxon>Clostridia</taxon>
        <taxon>Eubacteriales</taxon>
        <taxon>Oscillospiraceae</taxon>
        <taxon>Anaerotruncus</taxon>
    </lineage>
</organism>
<evidence type="ECO:0000256" key="2">
    <source>
        <dbReference type="SAM" id="MobiDB-lite"/>
    </source>
</evidence>
<keyword evidence="1" id="KW-0175">Coiled coil</keyword>
<keyword evidence="3" id="KW-0732">Signal</keyword>
<accession>A0A1Y4ML87</accession>
<evidence type="ECO:0008006" key="6">
    <source>
        <dbReference type="Google" id="ProtNLM"/>
    </source>
</evidence>
<dbReference type="AlphaFoldDB" id="A0A1Y4ML87"/>
<reference evidence="5" key="1">
    <citation type="submission" date="2017-04" db="EMBL/GenBank/DDBJ databases">
        <title>Function of individual gut microbiota members based on whole genome sequencing of pure cultures obtained from chicken caecum.</title>
        <authorList>
            <person name="Medvecky M."/>
            <person name="Cejkova D."/>
            <person name="Polansky O."/>
            <person name="Karasova D."/>
            <person name="Kubasova T."/>
            <person name="Cizek A."/>
            <person name="Rychlik I."/>
        </authorList>
    </citation>
    <scope>NUCLEOTIDE SEQUENCE [LARGE SCALE GENOMIC DNA]</scope>
    <source>
        <strain evidence="5">An175</strain>
    </source>
</reference>
<comment type="caution">
    <text evidence="4">The sequence shown here is derived from an EMBL/GenBank/DDBJ whole genome shotgun (WGS) entry which is preliminary data.</text>
</comment>
<evidence type="ECO:0000313" key="5">
    <source>
        <dbReference type="Proteomes" id="UP000196386"/>
    </source>
</evidence>
<evidence type="ECO:0000256" key="3">
    <source>
        <dbReference type="SAM" id="SignalP"/>
    </source>
</evidence>
<protein>
    <recommendedName>
        <fullName evidence="6">SHOCT domain-containing protein</fullName>
    </recommendedName>
</protein>
<evidence type="ECO:0000313" key="4">
    <source>
        <dbReference type="EMBL" id="OUP69498.1"/>
    </source>
</evidence>
<proteinExistence type="predicted"/>
<feature type="region of interest" description="Disordered" evidence="2">
    <location>
        <begin position="31"/>
        <end position="63"/>
    </location>
</feature>
<name>A0A1Y4ML87_9FIRM</name>
<feature type="coiled-coil region" evidence="1">
    <location>
        <begin position="191"/>
        <end position="218"/>
    </location>
</feature>
<dbReference type="EMBL" id="NFKP01000009">
    <property type="protein sequence ID" value="OUP69498.1"/>
    <property type="molecule type" value="Genomic_DNA"/>
</dbReference>